<accession>A0A1T4Y2V2</accession>
<dbReference type="InterPro" id="IPR000073">
    <property type="entry name" value="AB_hydrolase_1"/>
</dbReference>
<dbReference type="AlphaFoldDB" id="A0A1T4Y2V2"/>
<dbReference type="PANTHER" id="PTHR43194">
    <property type="entry name" value="HYDROLASE ALPHA/BETA FOLD FAMILY"/>
    <property type="match status" value="1"/>
</dbReference>
<dbReference type="PRINTS" id="PR00111">
    <property type="entry name" value="ABHYDROLASE"/>
</dbReference>
<dbReference type="SUPFAM" id="SSF53474">
    <property type="entry name" value="alpha/beta-Hydrolases"/>
    <property type="match status" value="1"/>
</dbReference>
<dbReference type="PANTHER" id="PTHR43194:SF2">
    <property type="entry name" value="PEROXISOMAL MEMBRANE PROTEIN LPX1"/>
    <property type="match status" value="1"/>
</dbReference>
<sequence length="278" mass="29401">MTSSLSAKSLPTRYVSRPEGRIAYDVQGSGPLVVLVPGMGDLRASYRYLAPELVAAGYTVATTDLRGHGDSDTTFSSYGDPETAGDIDALIDELGGKAVIGGNSLAAGAAVIVAAEHPEKVSGLVLLGPFVRNPPTSAFQAWLFRTMMAPLWVATMWNSYLPTLYKGTKPTDFTEYRATVNASLKRPGYGKAFSLTTNQTNHDPAEASLAKVTAPAIVIMGDSDPDFTDPAAEAKWIGEKLHADVVMVAEAGHYPQSQRPEITTPAVLGFLSTVVPVA</sequence>
<dbReference type="EMBL" id="FUYG01000005">
    <property type="protein sequence ID" value="SKA96144.1"/>
    <property type="molecule type" value="Genomic_DNA"/>
</dbReference>
<name>A0A1T4Y2V2_9MICO</name>
<dbReference type="PRINTS" id="PR00412">
    <property type="entry name" value="EPOXHYDRLASE"/>
</dbReference>
<dbReference type="InterPro" id="IPR029058">
    <property type="entry name" value="AB_hydrolase_fold"/>
</dbReference>
<dbReference type="Gene3D" id="3.40.50.1820">
    <property type="entry name" value="alpha/beta hydrolase"/>
    <property type="match status" value="1"/>
</dbReference>
<dbReference type="RefSeq" id="WP_078714398.1">
    <property type="nucleotide sequence ID" value="NZ_FUYG01000005.1"/>
</dbReference>
<dbReference type="InterPro" id="IPR000639">
    <property type="entry name" value="Epox_hydrolase-like"/>
</dbReference>
<evidence type="ECO:0000259" key="1">
    <source>
        <dbReference type="Pfam" id="PF12697"/>
    </source>
</evidence>
<gene>
    <name evidence="2" type="ORF">SAMN06295879_2164</name>
</gene>
<reference evidence="3" key="1">
    <citation type="submission" date="2017-02" db="EMBL/GenBank/DDBJ databases">
        <authorList>
            <person name="Varghese N."/>
            <person name="Submissions S."/>
        </authorList>
    </citation>
    <scope>NUCLEOTIDE SEQUENCE [LARGE SCALE GENOMIC DNA]</scope>
    <source>
        <strain evidence="3">VKM Ac-2052</strain>
    </source>
</reference>
<dbReference type="InterPro" id="IPR050228">
    <property type="entry name" value="Carboxylesterase_BioH"/>
</dbReference>
<dbReference type="Pfam" id="PF12697">
    <property type="entry name" value="Abhydrolase_6"/>
    <property type="match status" value="1"/>
</dbReference>
<evidence type="ECO:0000313" key="2">
    <source>
        <dbReference type="EMBL" id="SKA96144.1"/>
    </source>
</evidence>
<feature type="domain" description="AB hydrolase-1" evidence="1">
    <location>
        <begin position="33"/>
        <end position="261"/>
    </location>
</feature>
<dbReference type="GO" id="GO:0003824">
    <property type="term" value="F:catalytic activity"/>
    <property type="evidence" value="ECO:0007669"/>
    <property type="project" value="InterPro"/>
</dbReference>
<protein>
    <submittedName>
        <fullName evidence="2">Pimeloyl-ACP methyl ester carboxylesterase</fullName>
    </submittedName>
</protein>
<dbReference type="Proteomes" id="UP000189735">
    <property type="component" value="Unassembled WGS sequence"/>
</dbReference>
<organism evidence="2 3">
    <name type="scientific">Agreia bicolorata</name>
    <dbReference type="NCBI Taxonomy" id="110935"/>
    <lineage>
        <taxon>Bacteria</taxon>
        <taxon>Bacillati</taxon>
        <taxon>Actinomycetota</taxon>
        <taxon>Actinomycetes</taxon>
        <taxon>Micrococcales</taxon>
        <taxon>Microbacteriaceae</taxon>
        <taxon>Agreia</taxon>
    </lineage>
</organism>
<evidence type="ECO:0000313" key="3">
    <source>
        <dbReference type="Proteomes" id="UP000189735"/>
    </source>
</evidence>
<proteinExistence type="predicted"/>